<dbReference type="Proteomes" id="UP000825002">
    <property type="component" value="Unassembled WGS sequence"/>
</dbReference>
<keyword evidence="3" id="KW-0732">Signal</keyword>
<feature type="domain" description="CTCK" evidence="8">
    <location>
        <begin position="952"/>
        <end position="1028"/>
    </location>
</feature>
<dbReference type="Pfam" id="PF02210">
    <property type="entry name" value="Laminin_G_2"/>
    <property type="match status" value="1"/>
</dbReference>
<dbReference type="SMART" id="SM00282">
    <property type="entry name" value="LamG"/>
    <property type="match status" value="1"/>
</dbReference>
<dbReference type="SUPFAM" id="SSF57196">
    <property type="entry name" value="EGF/Laminin"/>
    <property type="match status" value="6"/>
</dbReference>
<organism evidence="11 12">
    <name type="scientific">Fragariocoptes setiger</name>
    <dbReference type="NCBI Taxonomy" id="1670756"/>
    <lineage>
        <taxon>Eukaryota</taxon>
        <taxon>Metazoa</taxon>
        <taxon>Ecdysozoa</taxon>
        <taxon>Arthropoda</taxon>
        <taxon>Chelicerata</taxon>
        <taxon>Arachnida</taxon>
        <taxon>Acari</taxon>
        <taxon>Acariformes</taxon>
        <taxon>Trombidiformes</taxon>
        <taxon>Prostigmata</taxon>
        <taxon>Eupodina</taxon>
        <taxon>Eriophyoidea</taxon>
        <taxon>Phytoptidae</taxon>
        <taxon>Fragariocoptes</taxon>
    </lineage>
</organism>
<evidence type="ECO:0000259" key="8">
    <source>
        <dbReference type="PROSITE" id="PS01225"/>
    </source>
</evidence>
<dbReference type="EMBL" id="JAIFTH010000260">
    <property type="protein sequence ID" value="KAG9510017.1"/>
    <property type="molecule type" value="Genomic_DNA"/>
</dbReference>
<dbReference type="SMART" id="SM00179">
    <property type="entry name" value="EGF_CA"/>
    <property type="match status" value="6"/>
</dbReference>
<dbReference type="CDD" id="cd00110">
    <property type="entry name" value="LamG"/>
    <property type="match status" value="1"/>
</dbReference>
<dbReference type="SMART" id="SM00082">
    <property type="entry name" value="LRRCT"/>
    <property type="match status" value="2"/>
</dbReference>
<dbReference type="InterPro" id="IPR032675">
    <property type="entry name" value="LRR_dom_sf"/>
</dbReference>
<dbReference type="PROSITE" id="PS01185">
    <property type="entry name" value="CTCK_1"/>
    <property type="match status" value="1"/>
</dbReference>
<keyword evidence="4" id="KW-0677">Repeat</keyword>
<dbReference type="InterPro" id="IPR003591">
    <property type="entry name" value="Leu-rich_rpt_typical-subtyp"/>
</dbReference>
<evidence type="ECO:0000313" key="11">
    <source>
        <dbReference type="EMBL" id="KAG9510017.1"/>
    </source>
</evidence>
<dbReference type="InterPro" id="IPR001611">
    <property type="entry name" value="Leu-rich_rpt"/>
</dbReference>
<dbReference type="InterPro" id="IPR013032">
    <property type="entry name" value="EGF-like_CS"/>
</dbReference>
<feature type="compositionally biased region" description="Polar residues" evidence="7">
    <location>
        <begin position="650"/>
        <end position="663"/>
    </location>
</feature>
<dbReference type="PROSITE" id="PS50026">
    <property type="entry name" value="EGF_3"/>
    <property type="match status" value="6"/>
</dbReference>
<feature type="domain" description="EGF-like" evidence="10">
    <location>
        <begin position="914"/>
        <end position="953"/>
    </location>
</feature>
<evidence type="ECO:0000256" key="6">
    <source>
        <dbReference type="PROSITE-ProRule" id="PRU00076"/>
    </source>
</evidence>
<feature type="domain" description="EGF-like" evidence="10">
    <location>
        <begin position="360"/>
        <end position="395"/>
    </location>
</feature>
<dbReference type="SMART" id="SM00181">
    <property type="entry name" value="EGF"/>
    <property type="match status" value="6"/>
</dbReference>
<dbReference type="InterPro" id="IPR013320">
    <property type="entry name" value="ConA-like_dom_sf"/>
</dbReference>
<dbReference type="Pfam" id="PF01463">
    <property type="entry name" value="LRRCT"/>
    <property type="match status" value="2"/>
</dbReference>
<keyword evidence="2" id="KW-0433">Leucine-rich repeat</keyword>
<dbReference type="InterPro" id="IPR000152">
    <property type="entry name" value="EGF-type_Asp/Asn_hydroxyl_site"/>
</dbReference>
<feature type="domain" description="EGF-like" evidence="10">
    <location>
        <begin position="450"/>
        <end position="486"/>
    </location>
</feature>
<reference evidence="11 12" key="1">
    <citation type="submission" date="2020-10" db="EMBL/GenBank/DDBJ databases">
        <authorList>
            <person name="Klimov P.B."/>
            <person name="Dyachkov S.M."/>
            <person name="Chetverikov P.E."/>
        </authorList>
    </citation>
    <scope>NUCLEOTIDE SEQUENCE [LARGE SCALE GENOMIC DNA]</scope>
    <source>
        <strain evidence="11">BMOC 18-1129-001#AD2665</strain>
        <tissue evidence="11">Entire mites</tissue>
    </source>
</reference>
<dbReference type="InterPro" id="IPR001881">
    <property type="entry name" value="EGF-like_Ca-bd_dom"/>
</dbReference>
<feature type="domain" description="EGF-like" evidence="10">
    <location>
        <begin position="532"/>
        <end position="569"/>
    </location>
</feature>
<dbReference type="CDD" id="cd00054">
    <property type="entry name" value="EGF_CA"/>
    <property type="match status" value="5"/>
</dbReference>
<dbReference type="Gene3D" id="3.80.10.10">
    <property type="entry name" value="Ribonuclease Inhibitor"/>
    <property type="match status" value="2"/>
</dbReference>
<dbReference type="PROSITE" id="PS00022">
    <property type="entry name" value="EGF_1"/>
    <property type="match status" value="5"/>
</dbReference>
<feature type="domain" description="EGF-like" evidence="10">
    <location>
        <begin position="397"/>
        <end position="448"/>
    </location>
</feature>
<dbReference type="Gene3D" id="2.10.25.10">
    <property type="entry name" value="Laminin"/>
    <property type="match status" value="6"/>
</dbReference>
<dbReference type="InterPro" id="IPR000483">
    <property type="entry name" value="Cys-rich_flank_reg_C"/>
</dbReference>
<dbReference type="SUPFAM" id="SSF52058">
    <property type="entry name" value="L domain-like"/>
    <property type="match status" value="2"/>
</dbReference>
<feature type="region of interest" description="Disordered" evidence="7">
    <location>
        <begin position="639"/>
        <end position="672"/>
    </location>
</feature>
<feature type="domain" description="EGF-like" evidence="10">
    <location>
        <begin position="488"/>
        <end position="530"/>
    </location>
</feature>
<gene>
    <name evidence="11" type="primary">sli</name>
    <name evidence="11" type="ORF">GZH46_01453</name>
</gene>
<evidence type="ECO:0000256" key="7">
    <source>
        <dbReference type="SAM" id="MobiDB-lite"/>
    </source>
</evidence>
<dbReference type="SUPFAM" id="SSF49899">
    <property type="entry name" value="Concanavalin A-like lectins/glucanases"/>
    <property type="match status" value="1"/>
</dbReference>
<dbReference type="InterPro" id="IPR018097">
    <property type="entry name" value="EGF_Ca-bd_CS"/>
</dbReference>
<evidence type="ECO:0000256" key="5">
    <source>
        <dbReference type="ARBA" id="ARBA00023157"/>
    </source>
</evidence>
<dbReference type="PROSITE" id="PS00010">
    <property type="entry name" value="ASX_HYDROXYL"/>
    <property type="match status" value="2"/>
</dbReference>
<evidence type="ECO:0000259" key="9">
    <source>
        <dbReference type="PROSITE" id="PS50025"/>
    </source>
</evidence>
<feature type="disulfide bond" evidence="6">
    <location>
        <begin position="385"/>
        <end position="394"/>
    </location>
</feature>
<evidence type="ECO:0000256" key="2">
    <source>
        <dbReference type="ARBA" id="ARBA00022614"/>
    </source>
</evidence>
<dbReference type="PROSITE" id="PS01187">
    <property type="entry name" value="EGF_CA"/>
    <property type="match status" value="2"/>
</dbReference>
<dbReference type="InterPro" id="IPR051355">
    <property type="entry name" value="Notch/Slit_guidance"/>
</dbReference>
<evidence type="ECO:0000313" key="12">
    <source>
        <dbReference type="Proteomes" id="UP000825002"/>
    </source>
</evidence>
<dbReference type="Gene3D" id="2.60.120.200">
    <property type="match status" value="1"/>
</dbReference>
<comment type="caution">
    <text evidence="6">Lacks conserved residue(s) required for the propagation of feature annotation.</text>
</comment>
<dbReference type="PANTHER" id="PTHR45836:SF4">
    <property type="entry name" value="PROTEIN SLIT"/>
    <property type="match status" value="1"/>
</dbReference>
<dbReference type="InterPro" id="IPR006207">
    <property type="entry name" value="Cys_knot_C"/>
</dbReference>
<feature type="disulfide bond" evidence="6">
    <location>
        <begin position="943"/>
        <end position="952"/>
    </location>
</feature>
<dbReference type="Pfam" id="PF00008">
    <property type="entry name" value="EGF"/>
    <property type="match status" value="1"/>
</dbReference>
<feature type="disulfide bond" evidence="6">
    <location>
        <begin position="438"/>
        <end position="447"/>
    </location>
</feature>
<keyword evidence="1 6" id="KW-0245">EGF-like domain</keyword>
<dbReference type="PROSITE" id="PS51450">
    <property type="entry name" value="LRR"/>
    <property type="match status" value="2"/>
</dbReference>
<dbReference type="InterPro" id="IPR000742">
    <property type="entry name" value="EGF"/>
</dbReference>
<dbReference type="Pfam" id="PF13855">
    <property type="entry name" value="LRR_8"/>
    <property type="match status" value="2"/>
</dbReference>
<accession>A0ABQ7S9D2</accession>
<feature type="domain" description="Laminin G" evidence="9">
    <location>
        <begin position="724"/>
        <end position="909"/>
    </location>
</feature>
<proteinExistence type="predicted"/>
<comment type="caution">
    <text evidence="11">The sequence shown here is derived from an EMBL/GenBank/DDBJ whole genome shotgun (WGS) entry which is preliminary data.</text>
</comment>
<keyword evidence="5 6" id="KW-1015">Disulfide bond</keyword>
<keyword evidence="12" id="KW-1185">Reference proteome</keyword>
<evidence type="ECO:0000256" key="3">
    <source>
        <dbReference type="ARBA" id="ARBA00022729"/>
    </source>
</evidence>
<dbReference type="SMART" id="SM00369">
    <property type="entry name" value="LRR_TYP"/>
    <property type="match status" value="6"/>
</dbReference>
<evidence type="ECO:0000256" key="1">
    <source>
        <dbReference type="ARBA" id="ARBA00022536"/>
    </source>
</evidence>
<dbReference type="SMART" id="SM00041">
    <property type="entry name" value="CT"/>
    <property type="match status" value="1"/>
</dbReference>
<dbReference type="InterPro" id="IPR001791">
    <property type="entry name" value="Laminin_G"/>
</dbReference>
<dbReference type="PROSITE" id="PS01186">
    <property type="entry name" value="EGF_2"/>
    <property type="match status" value="4"/>
</dbReference>
<dbReference type="Pfam" id="PF12661">
    <property type="entry name" value="hEGF"/>
    <property type="match status" value="2"/>
</dbReference>
<evidence type="ECO:0000256" key="4">
    <source>
        <dbReference type="ARBA" id="ARBA00022737"/>
    </source>
</evidence>
<dbReference type="PROSITE" id="PS50025">
    <property type="entry name" value="LAM_G_DOMAIN"/>
    <property type="match status" value="1"/>
</dbReference>
<dbReference type="PANTHER" id="PTHR45836">
    <property type="entry name" value="SLIT HOMOLOG"/>
    <property type="match status" value="1"/>
</dbReference>
<name>A0ABQ7S9D2_9ACAR</name>
<dbReference type="PROSITE" id="PS01225">
    <property type="entry name" value="CTCK_2"/>
    <property type="match status" value="1"/>
</dbReference>
<evidence type="ECO:0000259" key="10">
    <source>
        <dbReference type="PROSITE" id="PS50026"/>
    </source>
</evidence>
<sequence length="1041" mass="115438">MFAGLVGLETLVLKSNQLTCVVNETFSELSSIKYLSLYDNRITCMMSGTFDHMRSLTTLLLMANPFDCNCHLKWLPEWMSGPGSGIDTGNPRCAQPAHYKDVPISEIDSQEFKCEQQHDQASIELYGDNSANKLAYFEYFCSAGINCPLKCTCNLADNIVRCSRAKLKDFPKDVDPTTLELFVDNNEIRSLPSSSLRNLNELTLLDLSNNRLQVLPDQQFVNMTKLQTLILSYNKLQCIQPEAFAGLRSLRVLALHGNDISIVPQQTYKHLSASLSHLAIGSNPLYCDCHTRWLAEWIQRDYIEAGIAKCADPPHMRDKLLLTTSTNQFDCSLASTKYDTIAGYISDEPIIDVPVLAKCDACYTFPCQNGATCVSQANMDYQCKCLPNNYGKNCEFQIDACFDRPCENGATCTSLTSASSQNMAKQANNSREQFVCTCPSGFTGTRCHINIDDCIGHKCTNNATCVDLIDGYKCHCPPGFTGAYCETQIDLCQTLQVKCENGGTCVDAGPGHPQGYQCQCQTGFNGPSCENNIDDCVDHQCQNGAACVDGINTYTCYCHDPQTTGVYCEILGAPVALAMTGQINASETSAANSITLSVLPPVNVNQAPVVNPAATWNEIENTNTLVRTPPSNMLKSFQTQQARPGFENRGNGQQQDMSDNNELATGIKGSHQPHPSYPLCPFEVLSAQNLSEPVEHGVCVMQDGVPVYRCFAGFMGSRCEQAQSFLFKASNDSILEFDQYLDSSATTDVANISFRFATEEIFGPLFYTGNEMQHLTAELYLGRVRVGFSVGRNQARHIYSTHMVNDSNYHHVEIILYNDHYVNFTLDKHEHATIVASTSASGNNDDNFEFTDPYYFGGLDDGIYEQAQRLAQVWSSESKFRGCIKEMFVNGQSLSPAIAIRANKVKPGCYQFEHSDPCKPNNRCQKSGGTCEPIDRFNYKCVCHNGWSGEFCEEAPTCKRQNLRRYYEDNGCQSTRLLKLPECVGSCGSNCCRPSRTKKKRIHMQCPDGSTYTKNIEVIRRCSCASCSQSYQELLTAARPT</sequence>
<protein>
    <submittedName>
        <fullName evidence="11">Protein slit</fullName>
    </submittedName>
</protein>
<feature type="disulfide bond" evidence="6">
    <location>
        <begin position="924"/>
        <end position="941"/>
    </location>
</feature>
<feature type="disulfide bond" evidence="6">
    <location>
        <begin position="476"/>
        <end position="485"/>
    </location>
</feature>
<feature type="disulfide bond" evidence="6">
    <location>
        <begin position="520"/>
        <end position="529"/>
    </location>
</feature>